<dbReference type="EMBL" id="FRCF01000013">
    <property type="protein sequence ID" value="SHM53817.1"/>
    <property type="molecule type" value="Genomic_DNA"/>
</dbReference>
<proteinExistence type="predicted"/>
<evidence type="ECO:0000313" key="1">
    <source>
        <dbReference type="EMBL" id="SHM53817.1"/>
    </source>
</evidence>
<name>A0A1M7JMQ1_9BACL</name>
<accession>A0A1M7JMQ1</accession>
<sequence length="127" mass="14249">MKHFILFMIFSIQMTGCTAIGESGAVETDVDALDGDMQEYVQNEEITNIMHITAQDGDGDYIVFYAPGAAQLTVEETQEGFLDIRVEQPDDAPAEILHIYELDIGTDVEALRYYINDEETHVEVLAR</sequence>
<reference evidence="1 2" key="1">
    <citation type="submission" date="2016-11" db="EMBL/GenBank/DDBJ databases">
        <authorList>
            <person name="Jaros S."/>
            <person name="Januszkiewicz K."/>
            <person name="Wedrychowicz H."/>
        </authorList>
    </citation>
    <scope>NUCLEOTIDE SEQUENCE [LARGE SCALE GENOMIC DNA]</scope>
    <source>
        <strain evidence="1 2">DSM 16010</strain>
    </source>
</reference>
<organism evidence="1 2">
    <name type="scientific">Lacicoccus alkaliphilus DSM 16010</name>
    <dbReference type="NCBI Taxonomy" id="1123231"/>
    <lineage>
        <taxon>Bacteria</taxon>
        <taxon>Bacillati</taxon>
        <taxon>Bacillota</taxon>
        <taxon>Bacilli</taxon>
        <taxon>Bacillales</taxon>
        <taxon>Salinicoccaceae</taxon>
        <taxon>Lacicoccus</taxon>
    </lineage>
</organism>
<gene>
    <name evidence="1" type="ORF">SAMN02745189_02341</name>
</gene>
<keyword evidence="2" id="KW-1185">Reference proteome</keyword>
<dbReference type="AlphaFoldDB" id="A0A1M7JMQ1"/>
<dbReference type="OrthoDB" id="2389739at2"/>
<dbReference type="RefSeq" id="WP_072710758.1">
    <property type="nucleotide sequence ID" value="NZ_FRCF01000013.1"/>
</dbReference>
<evidence type="ECO:0000313" key="2">
    <source>
        <dbReference type="Proteomes" id="UP000184206"/>
    </source>
</evidence>
<protein>
    <submittedName>
        <fullName evidence="1">Uncharacterized protein</fullName>
    </submittedName>
</protein>
<dbReference type="STRING" id="1123231.SAMN02745189_02341"/>
<dbReference type="Proteomes" id="UP000184206">
    <property type="component" value="Unassembled WGS sequence"/>
</dbReference>